<dbReference type="SMART" id="SM00060">
    <property type="entry name" value="FN3"/>
    <property type="match status" value="4"/>
</dbReference>
<dbReference type="InterPro" id="IPR044023">
    <property type="entry name" value="Ig_7"/>
</dbReference>
<feature type="domain" description="Fibronectin type-III" evidence="1">
    <location>
        <begin position="462"/>
        <end position="554"/>
    </location>
</feature>
<evidence type="ECO:0000313" key="2">
    <source>
        <dbReference type="EMBL" id="AWG24190.1"/>
    </source>
</evidence>
<dbReference type="InterPro" id="IPR003961">
    <property type="entry name" value="FN3_dom"/>
</dbReference>
<reference evidence="2 3" key="1">
    <citation type="submission" date="2017-04" db="EMBL/GenBank/DDBJ databases">
        <title>Complete genome sequence of Flavobacterium kingsejong AJ004.</title>
        <authorList>
            <person name="Lee P.C."/>
        </authorList>
    </citation>
    <scope>NUCLEOTIDE SEQUENCE [LARGE SCALE GENOMIC DNA]</scope>
    <source>
        <strain evidence="2 3">AJ004</strain>
    </source>
</reference>
<keyword evidence="3" id="KW-1185">Reference proteome</keyword>
<dbReference type="InterPro" id="IPR036116">
    <property type="entry name" value="FN3_sf"/>
</dbReference>
<evidence type="ECO:0000313" key="3">
    <source>
        <dbReference type="Proteomes" id="UP000244677"/>
    </source>
</evidence>
<dbReference type="EMBL" id="CP020919">
    <property type="protein sequence ID" value="AWG24190.1"/>
    <property type="molecule type" value="Genomic_DNA"/>
</dbReference>
<dbReference type="InterPro" id="IPR026341">
    <property type="entry name" value="T9SS_type_B"/>
</dbReference>
<dbReference type="CDD" id="cd00063">
    <property type="entry name" value="FN3"/>
    <property type="match status" value="3"/>
</dbReference>
<feature type="domain" description="Fibronectin type-III" evidence="1">
    <location>
        <begin position="1010"/>
        <end position="1099"/>
    </location>
</feature>
<dbReference type="RefSeq" id="WP_108735842.1">
    <property type="nucleotide sequence ID" value="NZ_CP020919.1"/>
</dbReference>
<dbReference type="Pfam" id="PF19081">
    <property type="entry name" value="Ig_7"/>
    <property type="match status" value="1"/>
</dbReference>
<dbReference type="NCBIfam" id="TIGR04131">
    <property type="entry name" value="Bac_Flav_CTERM"/>
    <property type="match status" value="1"/>
</dbReference>
<proteinExistence type="predicted"/>
<name>A0A2S1LK91_9FLAO</name>
<feature type="domain" description="Fibronectin type-III" evidence="1">
    <location>
        <begin position="194"/>
        <end position="283"/>
    </location>
</feature>
<accession>A0A2S1LK91</accession>
<dbReference type="InterPro" id="IPR013783">
    <property type="entry name" value="Ig-like_fold"/>
</dbReference>
<organism evidence="2 3">
    <name type="scientific">Flavobacterium kingsejongi</name>
    <dbReference type="NCBI Taxonomy" id="1678728"/>
    <lineage>
        <taxon>Bacteria</taxon>
        <taxon>Pseudomonadati</taxon>
        <taxon>Bacteroidota</taxon>
        <taxon>Flavobacteriia</taxon>
        <taxon>Flavobacteriales</taxon>
        <taxon>Flavobacteriaceae</taxon>
        <taxon>Flavobacterium</taxon>
    </lineage>
</organism>
<dbReference type="Pfam" id="PF13585">
    <property type="entry name" value="CHU_C"/>
    <property type="match status" value="1"/>
</dbReference>
<dbReference type="PROSITE" id="PS50853">
    <property type="entry name" value="FN3"/>
    <property type="match status" value="4"/>
</dbReference>
<dbReference type="KEGG" id="fki:FK004_02610"/>
<dbReference type="Proteomes" id="UP000244677">
    <property type="component" value="Chromosome"/>
</dbReference>
<dbReference type="OrthoDB" id="608579at2"/>
<gene>
    <name evidence="2" type="ORF">FK004_02610</name>
</gene>
<dbReference type="GO" id="GO:0046872">
    <property type="term" value="F:metal ion binding"/>
    <property type="evidence" value="ECO:0007669"/>
    <property type="project" value="InterPro"/>
</dbReference>
<feature type="domain" description="Fibronectin type-III" evidence="1">
    <location>
        <begin position="736"/>
        <end position="828"/>
    </location>
</feature>
<protein>
    <recommendedName>
        <fullName evidence="1">Fibronectin type-III domain-containing protein</fullName>
    </recommendedName>
</protein>
<dbReference type="InterPro" id="IPR015914">
    <property type="entry name" value="PAPs_N"/>
</dbReference>
<dbReference type="SUPFAM" id="SSF49265">
    <property type="entry name" value="Fibronectin type III"/>
    <property type="match status" value="3"/>
</dbReference>
<dbReference type="Pfam" id="PF00041">
    <property type="entry name" value="fn3"/>
    <property type="match status" value="1"/>
</dbReference>
<sequence>MKKITLFLAFLIFFVKGYGQLTEGFEGAAFPPTDWITLHTGPATPYPWAQITTLTAGAVHSGDKAAWINRGTNTVGSTITDWLITKQVAVPTNGQLRFFTKQATAGDQGTLFQIRVSSTSQNLETDYTVIQQWTELEMNVINYNTYEERVVNFTAAYQNQNVYIAFVKVHTQVGAIQGERWFLDDVRVVEQCLTPTAGTLPAQNITANSANLSWTGTSSGWDVELLPGVNTPATGTVTHTGTTNPLPVSGLTPSTNYTYYVRGNCSGITSEWAGPFNFTTTQIPAPLNFTENFEGTPQWTLNNGTQTNKWAIGTAANNGGTHALYISTDNGTTNTYNLGTTSVVHAYRDIQMPAAVDQLGLVFDWKGMGESTYDYLRVWIIPSTFSPVTGVQLTAANSGGQQIGGNLNNSATFANATYVIPAAAYSGQIVRLVFEWRNDNSAGTQPPAVVDNISLSLITCPGPSGLAMSGLGQNGATLTWNPITSVTPTYDYYLSQTNTAPNGTTVPTGNVTPATITFTTLTPSTTYYYWVRTNCGGDNGSLWTGPISFTTTQIPGVLNYTDGFEGTNQWTLNNGTQTNKWVVGTAVNNGGTHSLYISNDNGATNTYSLNATSVVHAYRDLHMPATVNEINLTFDWKGIGEGTTFAYDYFRVWLVPSSYVPVPGTQITAGNSGGQQYGGTFNNMANFTTQNFIIPAAAYANQNVRVVFEWRNDGVGGTQPPAAIDNVSVSLVTCSAPSAITATGLSQTGNTLNWVAPASGTPTYQYYLSQTNTAPVAATTPTATAPTNTAALTGLTPSTTYYFWVRSNCGADGTSIWTGPYTFTTPQIPATLPYVDGFEGPTQWILNNGTQTNKWIVGTAVNHGGTHALYITNDNGLNNAYTLSATSVVHAYRDIQIPTGTAEVGLAFDWRAVGEGTSFPYDYIRVWIVPVTFVPTTGVQITTGNSGGLQLGGNLNNSANFLTPTYVIPTAAYAGQMMRVIFEWRNDGSGGTQPPGAIDNVNLSVITCPAPTGLLVSGTTSTSADLSWTAGGTETQWQVVVQPQGTGTPTGAGQQVNAANYTVTGLIPFTAYEYYVRAYCSATDQSYWAGPVNFRTAIANDQCSAAVTVPVNPQEVCLQSVSAAFVGATPSAEATTCGTQNSGDIWFQFVAANTTQLIELQNFAGAPLPIMLALYSGDQCGALTQMYCSANNFITASGLVVGQTYKIRAMINSASALQTTTFDICIKTPLPPAGNNPTECQINTVNNDFEFPDITSGSPYPTFMNHNIVPGWRTTASDEMMEFWNTPNYENVAAYSGTQFIELNANVVSGIYQDYETPLTTVFAYGFAHRGRQGTDTCQLQAGPPGGPYVTVATVSTGNTAWSYNTGTYTVPAGQTVTRFIFQSVSSVGGASVGNYLDAINFTANNGILSPNPLALDCSNAVAAIAAAGSGSWIAHTDNPGATTIGNPGANNTTITGFTTSGVYRYDWNTLYCSSTLEITFNGNAAGAPVVADVTYCMGQAATPVSATVTAGNTLNWYTVANGGTASAVAPTPDTSVAGTTTYYVSQTSAAGCESAIVGIVVTVQENVVPVTGFSYDAISYCSNSAVPVLTTVADFTTGGTFSAATGLALDATTGAIDLAASTPGTYDVSYTILPNLTNCHTGGQSNFELTITAATTAVTDFTYNNFVTCSNGTTPIFVAAAGFTTGGTFSVVPTGLIVDSATGAITLSGSSQGSYTITYTYGGDAANCVAGNSSDFEVTVNSVTASVTDFEYELNYCAVSANAFPDTAAGFTPGGVFSAMPSGLSINAVTGELNFSASTAGTYEIKYTITGNAAVCSVDQSSVFSLTLSPDVEIAIANDCVNNKLELTASPLNGSFDGSVVTYTWKTSQGAIVGTNSNVFNVTDYVVGTLGENYTLPLLFTVTITNGDCESTEGFTVESVFCRIPKGLSPNGDGDNDDFNLSGLGVKKLVIFNRYGREVYSFTGAYTNQWHGQSKNHDELPDGTYYYMIEKTNGTNETGWVYINK</sequence>
<dbReference type="Gene3D" id="2.60.40.10">
    <property type="entry name" value="Immunoglobulins"/>
    <property type="match status" value="4"/>
</dbReference>
<dbReference type="GO" id="GO:0003993">
    <property type="term" value="F:acid phosphatase activity"/>
    <property type="evidence" value="ECO:0007669"/>
    <property type="project" value="InterPro"/>
</dbReference>
<dbReference type="Gene3D" id="2.60.120.200">
    <property type="match status" value="1"/>
</dbReference>
<dbReference type="NCBIfam" id="NF038128">
    <property type="entry name" value="choice_anch_J"/>
    <property type="match status" value="1"/>
</dbReference>
<evidence type="ECO:0000259" key="1">
    <source>
        <dbReference type="PROSITE" id="PS50853"/>
    </source>
</evidence>
<dbReference type="Pfam" id="PF16656">
    <property type="entry name" value="Pur_ac_phosph_N"/>
    <property type="match status" value="1"/>
</dbReference>